<name>A0ABN1XFP2_9PSEU</name>
<evidence type="ECO:0000256" key="2">
    <source>
        <dbReference type="HAMAP-Rule" id="MF_00813"/>
    </source>
</evidence>
<dbReference type="InterPro" id="IPR005164">
    <property type="entry name" value="Allantoicase"/>
</dbReference>
<dbReference type="PIRSF" id="PIRSF016516">
    <property type="entry name" value="Allantoicase"/>
    <property type="match status" value="1"/>
</dbReference>
<organism evidence="4 5">
    <name type="scientific">Pseudonocardia kongjuensis</name>
    <dbReference type="NCBI Taxonomy" id="102227"/>
    <lineage>
        <taxon>Bacteria</taxon>
        <taxon>Bacillati</taxon>
        <taxon>Actinomycetota</taxon>
        <taxon>Actinomycetes</taxon>
        <taxon>Pseudonocardiales</taxon>
        <taxon>Pseudonocardiaceae</taxon>
        <taxon>Pseudonocardia</taxon>
    </lineage>
</organism>
<reference evidence="4 5" key="1">
    <citation type="journal article" date="2019" name="Int. J. Syst. Evol. Microbiol.">
        <title>The Global Catalogue of Microorganisms (GCM) 10K type strain sequencing project: providing services to taxonomists for standard genome sequencing and annotation.</title>
        <authorList>
            <consortium name="The Broad Institute Genomics Platform"/>
            <consortium name="The Broad Institute Genome Sequencing Center for Infectious Disease"/>
            <person name="Wu L."/>
            <person name="Ma J."/>
        </authorList>
    </citation>
    <scope>NUCLEOTIDE SEQUENCE [LARGE SCALE GENOMIC DNA]</scope>
    <source>
        <strain evidence="4 5">JCM 11896</strain>
    </source>
</reference>
<gene>
    <name evidence="2 4" type="primary">alc</name>
    <name evidence="4" type="ORF">GCM10009613_03010</name>
</gene>
<proteinExistence type="inferred from homology"/>
<dbReference type="InterPro" id="IPR008979">
    <property type="entry name" value="Galactose-bd-like_sf"/>
</dbReference>
<dbReference type="HAMAP" id="MF_00813">
    <property type="entry name" value="Allantoicase"/>
    <property type="match status" value="1"/>
</dbReference>
<dbReference type="Pfam" id="PF03561">
    <property type="entry name" value="Allantoicase"/>
    <property type="match status" value="2"/>
</dbReference>
<dbReference type="EC" id="3.5.3.4" evidence="2"/>
<protein>
    <recommendedName>
        <fullName evidence="2">Probable allantoicase</fullName>
        <ecNumber evidence="2">3.5.3.4</ecNumber>
    </recommendedName>
    <alternativeName>
        <fullName evidence="2">Allantoate amidinohydrolase</fullName>
    </alternativeName>
</protein>
<feature type="domain" description="Allantoicase" evidence="3">
    <location>
        <begin position="17"/>
        <end position="165"/>
    </location>
</feature>
<evidence type="ECO:0000313" key="5">
    <source>
        <dbReference type="Proteomes" id="UP001501414"/>
    </source>
</evidence>
<keyword evidence="2" id="KW-0378">Hydrolase</keyword>
<comment type="caution">
    <text evidence="4">The sequence shown here is derived from an EMBL/GenBank/DDBJ whole genome shotgun (WGS) entry which is preliminary data.</text>
</comment>
<comment type="similarity">
    <text evidence="1 2">Belongs to the allantoicase family.</text>
</comment>
<sequence length="335" mass="35991">MTSPDPSLVDLASRALGGSVVAANDEFFAHRENLVTVAPPRFDPDEFGLKGKVYDGWETRRRREPGHDWAIVRLGVPGVLDHVVVDTAFFTGNYPPEIAVEAAAVAGHPSPDELAAARWHEIVPRSACAGDTANTYPVHDPHRFTHLRLIMHPDGGIARFRARGRALPDPRFLAGTVDLVAAENGGRVTGCSDAFYSSPGNLLLPGSARHMGEGWENARRRGGGNDWVEFALGAAGVPRYAEIDTTWFVGNAPGRVSVATRDERAGGGWTTLLDQERVQPDTRHRFPLPGAGAATHLRLDVFPDGGLSRLRLPGELDDAALAAAADAWARTDPDA</sequence>
<evidence type="ECO:0000313" key="4">
    <source>
        <dbReference type="EMBL" id="GAA1379775.1"/>
    </source>
</evidence>
<keyword evidence="2" id="KW-0659">Purine metabolism</keyword>
<evidence type="ECO:0000259" key="3">
    <source>
        <dbReference type="Pfam" id="PF03561"/>
    </source>
</evidence>
<keyword evidence="5" id="KW-1185">Reference proteome</keyword>
<feature type="domain" description="Allantoicase" evidence="3">
    <location>
        <begin position="185"/>
        <end position="315"/>
    </location>
</feature>
<comment type="pathway">
    <text evidence="2">Nitrogen metabolism; (S)-allantoin degradation; (S)-ureidoglycolate from allantoate (aminidohydrolase route): step 1/1.</text>
</comment>
<dbReference type="SUPFAM" id="SSF49785">
    <property type="entry name" value="Galactose-binding domain-like"/>
    <property type="match status" value="2"/>
</dbReference>
<evidence type="ECO:0000256" key="1">
    <source>
        <dbReference type="ARBA" id="ARBA00009242"/>
    </source>
</evidence>
<comment type="catalytic activity">
    <reaction evidence="2">
        <text>allantoate + H2O = (S)-ureidoglycolate + urea</text>
        <dbReference type="Rhea" id="RHEA:11016"/>
        <dbReference type="ChEBI" id="CHEBI:15377"/>
        <dbReference type="ChEBI" id="CHEBI:16199"/>
        <dbReference type="ChEBI" id="CHEBI:17536"/>
        <dbReference type="ChEBI" id="CHEBI:57296"/>
        <dbReference type="EC" id="3.5.3.4"/>
    </reaction>
</comment>
<dbReference type="PANTHER" id="PTHR12045">
    <property type="entry name" value="ALLANTOICASE"/>
    <property type="match status" value="1"/>
</dbReference>
<dbReference type="Gene3D" id="2.60.120.260">
    <property type="entry name" value="Galactose-binding domain-like"/>
    <property type="match status" value="2"/>
</dbReference>
<dbReference type="RefSeq" id="WP_344017707.1">
    <property type="nucleotide sequence ID" value="NZ_BAAAJK010000001.1"/>
</dbReference>
<dbReference type="NCBIfam" id="TIGR02961">
    <property type="entry name" value="allantoicase"/>
    <property type="match status" value="1"/>
</dbReference>
<accession>A0ABN1XFP2</accession>
<dbReference type="Proteomes" id="UP001501414">
    <property type="component" value="Unassembled WGS sequence"/>
</dbReference>
<dbReference type="PANTHER" id="PTHR12045:SF3">
    <property type="entry name" value="INACTIVE ALLANTOICASE-RELATED"/>
    <property type="match status" value="1"/>
</dbReference>
<dbReference type="EMBL" id="BAAAJK010000001">
    <property type="protein sequence ID" value="GAA1379775.1"/>
    <property type="molecule type" value="Genomic_DNA"/>
</dbReference>
<dbReference type="InterPro" id="IPR015908">
    <property type="entry name" value="Allantoicase_dom"/>
</dbReference>